<evidence type="ECO:0000313" key="3">
    <source>
        <dbReference type="Proteomes" id="UP000193411"/>
    </source>
</evidence>
<gene>
    <name evidence="2" type="ORF">BCR44DRAFT_1012945</name>
</gene>
<organism evidence="2 3">
    <name type="scientific">Catenaria anguillulae PL171</name>
    <dbReference type="NCBI Taxonomy" id="765915"/>
    <lineage>
        <taxon>Eukaryota</taxon>
        <taxon>Fungi</taxon>
        <taxon>Fungi incertae sedis</taxon>
        <taxon>Blastocladiomycota</taxon>
        <taxon>Blastocladiomycetes</taxon>
        <taxon>Blastocladiales</taxon>
        <taxon>Catenariaceae</taxon>
        <taxon>Catenaria</taxon>
    </lineage>
</organism>
<feature type="region of interest" description="Disordered" evidence="1">
    <location>
        <begin position="66"/>
        <end position="90"/>
    </location>
</feature>
<comment type="caution">
    <text evidence="2">The sequence shown here is derived from an EMBL/GenBank/DDBJ whole genome shotgun (WGS) entry which is preliminary data.</text>
</comment>
<dbReference type="EMBL" id="MCFL01000001">
    <property type="protein sequence ID" value="ORZ41729.1"/>
    <property type="molecule type" value="Genomic_DNA"/>
</dbReference>
<evidence type="ECO:0000256" key="1">
    <source>
        <dbReference type="SAM" id="MobiDB-lite"/>
    </source>
</evidence>
<dbReference type="AlphaFoldDB" id="A0A1Y2I4M1"/>
<proteinExistence type="predicted"/>
<keyword evidence="3" id="KW-1185">Reference proteome</keyword>
<sequence length="165" mass="18520">MIAGCKGESIEYGVRPMRIQTGRRRADAELALALGVAVDKVGVEPQHGQRQWRMREVTWVERMHGRPATRGQQECSRRTPRKSGWTQNASSGPWMELVESRGVSHWYWRLDGQGGARECRRSHLGLGLGLGSNRWCCGCVGSERRGAGLIGRAHHQGWRHQPGRS</sequence>
<protein>
    <submittedName>
        <fullName evidence="2">Uncharacterized protein</fullName>
    </submittedName>
</protein>
<name>A0A1Y2I4M1_9FUNG</name>
<dbReference type="Proteomes" id="UP000193411">
    <property type="component" value="Unassembled WGS sequence"/>
</dbReference>
<evidence type="ECO:0000313" key="2">
    <source>
        <dbReference type="EMBL" id="ORZ41729.1"/>
    </source>
</evidence>
<accession>A0A1Y2I4M1</accession>
<reference evidence="2 3" key="1">
    <citation type="submission" date="2016-07" db="EMBL/GenBank/DDBJ databases">
        <title>Pervasive Adenine N6-methylation of Active Genes in Fungi.</title>
        <authorList>
            <consortium name="DOE Joint Genome Institute"/>
            <person name="Mondo S.J."/>
            <person name="Dannebaum R.O."/>
            <person name="Kuo R.C."/>
            <person name="Labutti K."/>
            <person name="Haridas S."/>
            <person name="Kuo A."/>
            <person name="Salamov A."/>
            <person name="Ahrendt S.R."/>
            <person name="Lipzen A."/>
            <person name="Sullivan W."/>
            <person name="Andreopoulos W.B."/>
            <person name="Clum A."/>
            <person name="Lindquist E."/>
            <person name="Daum C."/>
            <person name="Ramamoorthy G.K."/>
            <person name="Gryganskyi A."/>
            <person name="Culley D."/>
            <person name="Magnuson J.K."/>
            <person name="James T.Y."/>
            <person name="O'Malley M.A."/>
            <person name="Stajich J.E."/>
            <person name="Spatafora J.W."/>
            <person name="Visel A."/>
            <person name="Grigoriev I.V."/>
        </authorList>
    </citation>
    <scope>NUCLEOTIDE SEQUENCE [LARGE SCALE GENOMIC DNA]</scope>
    <source>
        <strain evidence="2 3">PL171</strain>
    </source>
</reference>